<evidence type="ECO:0000256" key="1">
    <source>
        <dbReference type="ARBA" id="ARBA00022630"/>
    </source>
</evidence>
<dbReference type="OrthoDB" id="417877at2759"/>
<reference evidence="5 6" key="1">
    <citation type="submission" date="2019-04" db="EMBL/GenBank/DDBJ databases">
        <title>Friends and foes A comparative genomics study of 23 Aspergillus species from section Flavi.</title>
        <authorList>
            <consortium name="DOE Joint Genome Institute"/>
            <person name="Kjaerbolling I."/>
            <person name="Vesth T."/>
            <person name="Frisvad J.C."/>
            <person name="Nybo J.L."/>
            <person name="Theobald S."/>
            <person name="Kildgaard S."/>
            <person name="Isbrandt T."/>
            <person name="Kuo A."/>
            <person name="Sato A."/>
            <person name="Lyhne E.K."/>
            <person name="Kogle M.E."/>
            <person name="Wiebenga A."/>
            <person name="Kun R.S."/>
            <person name="Lubbers R.J."/>
            <person name="Makela M.R."/>
            <person name="Barry K."/>
            <person name="Chovatia M."/>
            <person name="Clum A."/>
            <person name="Daum C."/>
            <person name="Haridas S."/>
            <person name="He G."/>
            <person name="LaButti K."/>
            <person name="Lipzen A."/>
            <person name="Mondo S."/>
            <person name="Riley R."/>
            <person name="Salamov A."/>
            <person name="Simmons B.A."/>
            <person name="Magnuson J.K."/>
            <person name="Henrissat B."/>
            <person name="Mortensen U.H."/>
            <person name="Larsen T.O."/>
            <person name="Devries R.P."/>
            <person name="Grigoriev I.V."/>
            <person name="Machida M."/>
            <person name="Baker S.E."/>
            <person name="Andersen M.R."/>
        </authorList>
    </citation>
    <scope>NUCLEOTIDE SEQUENCE [LARGE SCALE GENOMIC DNA]</scope>
    <source>
        <strain evidence="5 6">CBS 151.66</strain>
    </source>
</reference>
<proteinExistence type="predicted"/>
<gene>
    <name evidence="5" type="ORF">BDV29DRAFT_197420</name>
</gene>
<evidence type="ECO:0000313" key="6">
    <source>
        <dbReference type="Proteomes" id="UP000326565"/>
    </source>
</evidence>
<dbReference type="GO" id="GO:0016491">
    <property type="term" value="F:oxidoreductase activity"/>
    <property type="evidence" value="ECO:0007669"/>
    <property type="project" value="UniProtKB-KW"/>
</dbReference>
<dbReference type="InterPro" id="IPR036188">
    <property type="entry name" value="FAD/NAD-bd_sf"/>
</dbReference>
<dbReference type="FunFam" id="3.50.50.60:FF:000153">
    <property type="entry name" value="Salicylate hydroxylase, putative"/>
    <property type="match status" value="1"/>
</dbReference>
<dbReference type="AlphaFoldDB" id="A0A5N5WSD0"/>
<evidence type="ECO:0000256" key="2">
    <source>
        <dbReference type="ARBA" id="ARBA00022827"/>
    </source>
</evidence>
<evidence type="ECO:0000259" key="4">
    <source>
        <dbReference type="Pfam" id="PF01494"/>
    </source>
</evidence>
<sequence>MLTRLLARLRQSWFPPSNPNRHKNPNTNPRDSVPVMLVADEPLQIAVVGCGIIGAILALGLINKNIKVTVYEQARSLREIGAGIAFTANARKCMSMIDERIVDCIATVATPNGDPKNPNNNMQFIDGYTHDPGDPDDISSKKLYKLFGGPKGFEGCHRAHFLEEIMKLMPNDVVRLSKRLHTLEDYGAGKVVLRFCDGTVAQADAGPVIGCDGIKSRVRELILGENNPASYPHYTHKVAYRGLVSMDEATARLGHYRAHNQHMYGGPNAHVLHFPVAKQNLMNVVAFLTDLNDWPLERSMSQPATKDEIAGAFADWGPTVRNVIDLLPIEMEKWGVFDSLDYPAPTYSRGRVCIAGDAAHASSPHHGAGAGIGVEDALALTVLVDTVQSSIRTRDVRKTLALQAAFAAFTAVRRERSQWLVQSSREACEIYEWNDCHCGSDMDKGYEEIKRRSHKIWYFDIEGMLKQLEQEYRHYLAR</sequence>
<dbReference type="Gene3D" id="3.50.50.60">
    <property type="entry name" value="FAD/NAD(P)-binding domain"/>
    <property type="match status" value="1"/>
</dbReference>
<dbReference type="EMBL" id="ML732274">
    <property type="protein sequence ID" value="KAB8071371.1"/>
    <property type="molecule type" value="Genomic_DNA"/>
</dbReference>
<name>A0A5N5WSD0_9EURO</name>
<protein>
    <recommendedName>
        <fullName evidence="4">FAD-binding domain-containing protein</fullName>
    </recommendedName>
</protein>
<dbReference type="PRINTS" id="PR00420">
    <property type="entry name" value="RNGMNOXGNASE"/>
</dbReference>
<dbReference type="SUPFAM" id="SSF54373">
    <property type="entry name" value="FAD-linked reductases, C-terminal domain"/>
    <property type="match status" value="1"/>
</dbReference>
<dbReference type="GO" id="GO:0071949">
    <property type="term" value="F:FAD binding"/>
    <property type="evidence" value="ECO:0007669"/>
    <property type="project" value="InterPro"/>
</dbReference>
<keyword evidence="6" id="KW-1185">Reference proteome</keyword>
<dbReference type="Proteomes" id="UP000326565">
    <property type="component" value="Unassembled WGS sequence"/>
</dbReference>
<dbReference type="InterPro" id="IPR051104">
    <property type="entry name" value="FAD_monoxygenase"/>
</dbReference>
<organism evidence="5 6">
    <name type="scientific">Aspergillus leporis</name>
    <dbReference type="NCBI Taxonomy" id="41062"/>
    <lineage>
        <taxon>Eukaryota</taxon>
        <taxon>Fungi</taxon>
        <taxon>Dikarya</taxon>
        <taxon>Ascomycota</taxon>
        <taxon>Pezizomycotina</taxon>
        <taxon>Eurotiomycetes</taxon>
        <taxon>Eurotiomycetidae</taxon>
        <taxon>Eurotiales</taxon>
        <taxon>Aspergillaceae</taxon>
        <taxon>Aspergillus</taxon>
        <taxon>Aspergillus subgen. Circumdati</taxon>
    </lineage>
</organism>
<dbReference type="InterPro" id="IPR002938">
    <property type="entry name" value="FAD-bd"/>
</dbReference>
<dbReference type="Pfam" id="PF01494">
    <property type="entry name" value="FAD_binding_3"/>
    <property type="match status" value="1"/>
</dbReference>
<dbReference type="PANTHER" id="PTHR46720:SF3">
    <property type="entry name" value="FAD-BINDING DOMAIN-CONTAINING PROTEIN-RELATED"/>
    <property type="match status" value="1"/>
</dbReference>
<feature type="domain" description="FAD-binding" evidence="4">
    <location>
        <begin position="44"/>
        <end position="381"/>
    </location>
</feature>
<dbReference type="PANTHER" id="PTHR46720">
    <property type="entry name" value="HYDROXYLASE, PUTATIVE (AFU_ORTHOLOGUE AFUA_3G01460)-RELATED"/>
    <property type="match status" value="1"/>
</dbReference>
<dbReference type="SUPFAM" id="SSF51905">
    <property type="entry name" value="FAD/NAD(P)-binding domain"/>
    <property type="match status" value="1"/>
</dbReference>
<evidence type="ECO:0000313" key="5">
    <source>
        <dbReference type="EMBL" id="KAB8071371.1"/>
    </source>
</evidence>
<keyword evidence="1" id="KW-0285">Flavoprotein</keyword>
<accession>A0A5N5WSD0</accession>
<evidence type="ECO:0000256" key="3">
    <source>
        <dbReference type="ARBA" id="ARBA00023002"/>
    </source>
</evidence>
<dbReference type="GO" id="GO:0044550">
    <property type="term" value="P:secondary metabolite biosynthetic process"/>
    <property type="evidence" value="ECO:0007669"/>
    <property type="project" value="UniProtKB-ARBA"/>
</dbReference>
<keyword evidence="2" id="KW-0274">FAD</keyword>
<keyword evidence="3" id="KW-0560">Oxidoreductase</keyword>